<protein>
    <submittedName>
        <fullName evidence="2">Uncharacterized protein</fullName>
    </submittedName>
</protein>
<evidence type="ECO:0000313" key="2">
    <source>
        <dbReference type="EMBL" id="SVC79231.1"/>
    </source>
</evidence>
<feature type="transmembrane region" description="Helical" evidence="1">
    <location>
        <begin position="21"/>
        <end position="45"/>
    </location>
</feature>
<proteinExistence type="predicted"/>
<dbReference type="AlphaFoldDB" id="A0A382Q4S6"/>
<gene>
    <name evidence="2" type="ORF">METZ01_LOCUS332085</name>
</gene>
<organism evidence="2">
    <name type="scientific">marine metagenome</name>
    <dbReference type="NCBI Taxonomy" id="408172"/>
    <lineage>
        <taxon>unclassified sequences</taxon>
        <taxon>metagenomes</taxon>
        <taxon>ecological metagenomes</taxon>
    </lineage>
</organism>
<name>A0A382Q4S6_9ZZZZ</name>
<keyword evidence="1" id="KW-0472">Membrane</keyword>
<keyword evidence="1" id="KW-1133">Transmembrane helix</keyword>
<dbReference type="EMBL" id="UINC01111195">
    <property type="protein sequence ID" value="SVC79231.1"/>
    <property type="molecule type" value="Genomic_DNA"/>
</dbReference>
<accession>A0A382Q4S6</accession>
<evidence type="ECO:0000256" key="1">
    <source>
        <dbReference type="SAM" id="Phobius"/>
    </source>
</evidence>
<sequence>MSNFVAWHKKYIKWWKKKLNVSDYGILWISFIKGLIIGLLIYHFFIN</sequence>
<keyword evidence="1" id="KW-0812">Transmembrane</keyword>
<reference evidence="2" key="1">
    <citation type="submission" date="2018-05" db="EMBL/GenBank/DDBJ databases">
        <authorList>
            <person name="Lanie J.A."/>
            <person name="Ng W.-L."/>
            <person name="Kazmierczak K.M."/>
            <person name="Andrzejewski T.M."/>
            <person name="Davidsen T.M."/>
            <person name="Wayne K.J."/>
            <person name="Tettelin H."/>
            <person name="Glass J.I."/>
            <person name="Rusch D."/>
            <person name="Podicherti R."/>
            <person name="Tsui H.-C.T."/>
            <person name="Winkler M.E."/>
        </authorList>
    </citation>
    <scope>NUCLEOTIDE SEQUENCE</scope>
</reference>